<dbReference type="AlphaFoldDB" id="A0A817APN2"/>
<evidence type="ECO:0000313" key="2">
    <source>
        <dbReference type="EMBL" id="CAF2270465.1"/>
    </source>
</evidence>
<reference evidence="2" key="1">
    <citation type="submission" date="2021-01" db="EMBL/GenBank/DDBJ databases">
        <authorList>
            <consortium name="Genoscope - CEA"/>
            <person name="William W."/>
        </authorList>
    </citation>
    <scope>NUCLEOTIDE SEQUENCE</scope>
</reference>
<dbReference type="Proteomes" id="UP001295469">
    <property type="component" value="Chromosome A04"/>
</dbReference>
<protein>
    <submittedName>
        <fullName evidence="2">(rape) hypothetical protein</fullName>
    </submittedName>
</protein>
<name>A0A817APN2_BRANA</name>
<gene>
    <name evidence="2" type="ORF">DARMORV10_A04P09500.1</name>
</gene>
<evidence type="ECO:0000256" key="1">
    <source>
        <dbReference type="SAM" id="MobiDB-lite"/>
    </source>
</evidence>
<feature type="region of interest" description="Disordered" evidence="1">
    <location>
        <begin position="1"/>
        <end position="22"/>
    </location>
</feature>
<organism evidence="2">
    <name type="scientific">Brassica napus</name>
    <name type="common">Rape</name>
    <dbReference type="NCBI Taxonomy" id="3708"/>
    <lineage>
        <taxon>Eukaryota</taxon>
        <taxon>Viridiplantae</taxon>
        <taxon>Streptophyta</taxon>
        <taxon>Embryophyta</taxon>
        <taxon>Tracheophyta</taxon>
        <taxon>Spermatophyta</taxon>
        <taxon>Magnoliopsida</taxon>
        <taxon>eudicotyledons</taxon>
        <taxon>Gunneridae</taxon>
        <taxon>Pentapetalae</taxon>
        <taxon>rosids</taxon>
        <taxon>malvids</taxon>
        <taxon>Brassicales</taxon>
        <taxon>Brassicaceae</taxon>
        <taxon>Brassiceae</taxon>
        <taxon>Brassica</taxon>
    </lineage>
</organism>
<dbReference type="EMBL" id="HG994358">
    <property type="protein sequence ID" value="CAF2270465.1"/>
    <property type="molecule type" value="Genomic_DNA"/>
</dbReference>
<sequence length="63" mass="6888">MLSKPLNLSETEESGISCGGVKSTDLRRNAKSEGSSLGLYRRWCAKAWGANGIRYPGSPCRKR</sequence>
<accession>A0A817APN2</accession>
<proteinExistence type="predicted"/>